<name>A0A9P6TWQ0_9FUNG</name>
<reference evidence="1" key="1">
    <citation type="journal article" date="2020" name="Fungal Divers.">
        <title>Resolving the Mortierellaceae phylogeny through synthesis of multi-gene phylogenetics and phylogenomics.</title>
        <authorList>
            <person name="Vandepol N."/>
            <person name="Liber J."/>
            <person name="Desiro A."/>
            <person name="Na H."/>
            <person name="Kennedy M."/>
            <person name="Barry K."/>
            <person name="Grigoriev I.V."/>
            <person name="Miller A.N."/>
            <person name="O'Donnell K."/>
            <person name="Stajich J.E."/>
            <person name="Bonito G."/>
        </authorList>
    </citation>
    <scope>NUCLEOTIDE SEQUENCE</scope>
    <source>
        <strain evidence="1">KOD948</strain>
    </source>
</reference>
<comment type="caution">
    <text evidence="1">The sequence shown here is derived from an EMBL/GenBank/DDBJ whole genome shotgun (WGS) entry which is preliminary data.</text>
</comment>
<organism evidence="1 2">
    <name type="scientific">Mortierella polycephala</name>
    <dbReference type="NCBI Taxonomy" id="41804"/>
    <lineage>
        <taxon>Eukaryota</taxon>
        <taxon>Fungi</taxon>
        <taxon>Fungi incertae sedis</taxon>
        <taxon>Mucoromycota</taxon>
        <taxon>Mortierellomycotina</taxon>
        <taxon>Mortierellomycetes</taxon>
        <taxon>Mortierellales</taxon>
        <taxon>Mortierellaceae</taxon>
        <taxon>Mortierella</taxon>
    </lineage>
</organism>
<proteinExistence type="predicted"/>
<keyword evidence="2" id="KW-1185">Reference proteome</keyword>
<evidence type="ECO:0000313" key="2">
    <source>
        <dbReference type="Proteomes" id="UP000726737"/>
    </source>
</evidence>
<dbReference type="AlphaFoldDB" id="A0A9P6TWQ0"/>
<dbReference type="OrthoDB" id="2426605at2759"/>
<gene>
    <name evidence="1" type="ORF">BG011_009459</name>
</gene>
<evidence type="ECO:0000313" key="1">
    <source>
        <dbReference type="EMBL" id="KAG0249258.1"/>
    </source>
</evidence>
<dbReference type="EMBL" id="JAAAJA010000846">
    <property type="protein sequence ID" value="KAG0249258.1"/>
    <property type="molecule type" value="Genomic_DNA"/>
</dbReference>
<dbReference type="Proteomes" id="UP000726737">
    <property type="component" value="Unassembled WGS sequence"/>
</dbReference>
<protein>
    <submittedName>
        <fullName evidence="1">Uncharacterized protein</fullName>
    </submittedName>
</protein>
<sequence length="292" mass="33291">MFGDDKVEFAKAIPELVEHALARIKVVGYRENTVLDEPFVMKAIEEYFSANDPYLKEEIQQLVQLSNSPLGHEITWEYMLMSIFSETFKTRPLSEWPHAPPISEMCAALVGKVEIVGWKEPGSERGALSPKHISMEDFMDAHVNRNSIRNNKAVAPFIFFPKPKPSGPDMVFFIRIGERIIPVAVQLKLRQNFSKEDREEAVSTVSVEKTDCHAKTFRDFCPEKIYVSVIVAYPVKWTSKLAPRPDIKFEGDDDLQQVVINVEDSNFGKIFAGDHVKFIDRLKTLGERSVQD</sequence>
<accession>A0A9P6TWQ0</accession>